<feature type="domain" description="Integrase core" evidence="1">
    <location>
        <begin position="137"/>
        <end position="314"/>
    </location>
</feature>
<sequence>PLEMIQDLILVYWKMRWPVNKIWKTINKEHLDQQKYSIGLTRFREYIVAMGLEGTRTQKHTPDSIKPIVEELRAMYPKAGILEMKSLLFHERDIAVSKHVLMAYFQAYEPELIKKKKRCLPAGIARNLKRKQFYSAGINDIWAFDQHNKWKYKFGMAFHLCLDPFSGVLKWCKIWWTNSNPVLIVSYYFEVVKRDGVICLVTQSDMGTENVGIANAHTVLRQSLDPSLAGTIQHRYMWDKKNIMPEIEWSQLRRRWTPGFEDLLDIGVRNGWYSVENTLESLVFCWVFIPYLQAELDLYRNRRNLCSKRHDKNKVLPHGVPAHIEMSPQDYDAVNFAVSTQNTGALENIETVEKIFAPSDHPVFQLVPPSFEETISFFYNELGTPVISRSNVWDVYNLLLARFRQDPGSVSAQKKC</sequence>
<organism evidence="2 3">
    <name type="scientific">Rhodocollybia butyracea</name>
    <dbReference type="NCBI Taxonomy" id="206335"/>
    <lineage>
        <taxon>Eukaryota</taxon>
        <taxon>Fungi</taxon>
        <taxon>Dikarya</taxon>
        <taxon>Basidiomycota</taxon>
        <taxon>Agaricomycotina</taxon>
        <taxon>Agaricomycetes</taxon>
        <taxon>Agaricomycetidae</taxon>
        <taxon>Agaricales</taxon>
        <taxon>Marasmiineae</taxon>
        <taxon>Omphalotaceae</taxon>
        <taxon>Rhodocollybia</taxon>
    </lineage>
</organism>
<feature type="non-terminal residue" evidence="2">
    <location>
        <position position="1"/>
    </location>
</feature>
<name>A0A9P5PG41_9AGAR</name>
<accession>A0A9P5PG41</accession>
<dbReference type="PANTHER" id="PTHR46177">
    <property type="entry name" value="INTEGRASE CATALYTIC DOMAIN-CONTAINING PROTEIN"/>
    <property type="match status" value="1"/>
</dbReference>
<evidence type="ECO:0000313" key="3">
    <source>
        <dbReference type="Proteomes" id="UP000772434"/>
    </source>
</evidence>
<dbReference type="EMBL" id="JADNRY010000168">
    <property type="protein sequence ID" value="KAF9062572.1"/>
    <property type="molecule type" value="Genomic_DNA"/>
</dbReference>
<proteinExistence type="predicted"/>
<evidence type="ECO:0000259" key="1">
    <source>
        <dbReference type="Pfam" id="PF24764"/>
    </source>
</evidence>
<dbReference type="AlphaFoldDB" id="A0A9P5PG41"/>
<keyword evidence="3" id="KW-1185">Reference proteome</keyword>
<comment type="caution">
    <text evidence="2">The sequence shown here is derived from an EMBL/GenBank/DDBJ whole genome shotgun (WGS) entry which is preliminary data.</text>
</comment>
<gene>
    <name evidence="2" type="ORF">BDP27DRAFT_1233424</name>
</gene>
<dbReference type="InterPro" id="IPR058913">
    <property type="entry name" value="Integrase_dom_put"/>
</dbReference>
<reference evidence="2" key="1">
    <citation type="submission" date="2020-11" db="EMBL/GenBank/DDBJ databases">
        <authorList>
            <consortium name="DOE Joint Genome Institute"/>
            <person name="Ahrendt S."/>
            <person name="Riley R."/>
            <person name="Andreopoulos W."/>
            <person name="Labutti K."/>
            <person name="Pangilinan J."/>
            <person name="Ruiz-Duenas F.J."/>
            <person name="Barrasa J.M."/>
            <person name="Sanchez-Garcia M."/>
            <person name="Camarero S."/>
            <person name="Miyauchi S."/>
            <person name="Serrano A."/>
            <person name="Linde D."/>
            <person name="Babiker R."/>
            <person name="Drula E."/>
            <person name="Ayuso-Fernandez I."/>
            <person name="Pacheco R."/>
            <person name="Padilla G."/>
            <person name="Ferreira P."/>
            <person name="Barriuso J."/>
            <person name="Kellner H."/>
            <person name="Castanera R."/>
            <person name="Alfaro M."/>
            <person name="Ramirez L."/>
            <person name="Pisabarro A.G."/>
            <person name="Kuo A."/>
            <person name="Tritt A."/>
            <person name="Lipzen A."/>
            <person name="He G."/>
            <person name="Yan M."/>
            <person name="Ng V."/>
            <person name="Cullen D."/>
            <person name="Martin F."/>
            <person name="Rosso M.-N."/>
            <person name="Henrissat B."/>
            <person name="Hibbett D."/>
            <person name="Martinez A.T."/>
            <person name="Grigoriev I.V."/>
        </authorList>
    </citation>
    <scope>NUCLEOTIDE SEQUENCE</scope>
    <source>
        <strain evidence="2">AH 40177</strain>
    </source>
</reference>
<evidence type="ECO:0000313" key="2">
    <source>
        <dbReference type="EMBL" id="KAF9062572.1"/>
    </source>
</evidence>
<dbReference type="Pfam" id="PF24764">
    <property type="entry name" value="rva_4"/>
    <property type="match status" value="1"/>
</dbReference>
<dbReference type="PANTHER" id="PTHR46177:SF1">
    <property type="entry name" value="INTEGRASE CATALYTIC DOMAIN-CONTAINING PROTEIN"/>
    <property type="match status" value="1"/>
</dbReference>
<dbReference type="Proteomes" id="UP000772434">
    <property type="component" value="Unassembled WGS sequence"/>
</dbReference>
<dbReference type="OrthoDB" id="5946233at2759"/>
<protein>
    <recommendedName>
        <fullName evidence="1">Integrase core domain-containing protein</fullName>
    </recommendedName>
</protein>